<accession>A0A0X1KRQ0</accession>
<evidence type="ECO:0000256" key="4">
    <source>
        <dbReference type="ARBA" id="ARBA00022737"/>
    </source>
</evidence>
<feature type="binding site" evidence="8">
    <location>
        <begin position="118"/>
        <end position="121"/>
    </location>
    <ligand>
        <name>GTP</name>
        <dbReference type="ChEBI" id="CHEBI:37565"/>
        <label>1</label>
    </ligand>
</feature>
<dbReference type="PROSITE" id="PS51712">
    <property type="entry name" value="G_ENGA"/>
    <property type="match status" value="2"/>
</dbReference>
<dbReference type="FunFam" id="3.40.50.300:FF:000040">
    <property type="entry name" value="GTPase Der"/>
    <property type="match status" value="1"/>
</dbReference>
<feature type="binding site" evidence="8">
    <location>
        <begin position="55"/>
        <end position="59"/>
    </location>
    <ligand>
        <name>GTP</name>
        <dbReference type="ChEBI" id="CHEBI:37565"/>
        <label>1</label>
    </ligand>
</feature>
<evidence type="ECO:0000256" key="1">
    <source>
        <dbReference type="ARBA" id="ARBA00008279"/>
    </source>
</evidence>
<evidence type="ECO:0000256" key="8">
    <source>
        <dbReference type="HAMAP-Rule" id="MF_00195"/>
    </source>
</evidence>
<reference evidence="12 13" key="1">
    <citation type="submission" date="2014-01" db="EMBL/GenBank/DDBJ databases">
        <title>Genome sequencing of Thermotog hypogea.</title>
        <authorList>
            <person name="Zhang X."/>
            <person name="Alvare G."/>
            <person name="Fristensky B."/>
            <person name="Chen L."/>
            <person name="Suen T."/>
            <person name="Chen Q."/>
            <person name="Ma K."/>
        </authorList>
    </citation>
    <scope>NUCLEOTIDE SEQUENCE [LARGE SCALE GENOMIC DNA]</scope>
    <source>
        <strain evidence="12 13">DSM 11164</strain>
    </source>
</reference>
<keyword evidence="3 8" id="KW-0690">Ribosome biogenesis</keyword>
<dbReference type="InterPro" id="IPR005225">
    <property type="entry name" value="Small_GTP-bd"/>
</dbReference>
<evidence type="ECO:0000256" key="7">
    <source>
        <dbReference type="ARBA" id="ARBA00032345"/>
    </source>
</evidence>
<dbReference type="STRING" id="1123384.AJ81_06550"/>
<dbReference type="Gene3D" id="3.30.300.20">
    <property type="match status" value="1"/>
</dbReference>
<comment type="similarity">
    <text evidence="1 8 9">Belongs to the TRAFAC class TrmE-Era-EngA-EngB-Septin-like GTPase superfamily. EngA (Der) GTPase family.</text>
</comment>
<dbReference type="PANTHER" id="PTHR43834">
    <property type="entry name" value="GTPASE DER"/>
    <property type="match status" value="1"/>
</dbReference>
<keyword evidence="13" id="KW-1185">Reference proteome</keyword>
<evidence type="ECO:0000256" key="6">
    <source>
        <dbReference type="ARBA" id="ARBA00023134"/>
    </source>
</evidence>
<evidence type="ECO:0000313" key="13">
    <source>
        <dbReference type="Proteomes" id="UP000077469"/>
    </source>
</evidence>
<evidence type="ECO:0000256" key="5">
    <source>
        <dbReference type="ARBA" id="ARBA00022741"/>
    </source>
</evidence>
<dbReference type="PATRIC" id="fig|1123384.7.peg.1319"/>
<evidence type="ECO:0000259" key="11">
    <source>
        <dbReference type="PROSITE" id="PS51712"/>
    </source>
</evidence>
<evidence type="ECO:0000256" key="3">
    <source>
        <dbReference type="ARBA" id="ARBA00022517"/>
    </source>
</evidence>
<dbReference type="PROSITE" id="PS50052">
    <property type="entry name" value="GUANYLATE_KINASE_2"/>
    <property type="match status" value="1"/>
</dbReference>
<dbReference type="PaxDb" id="1123384-AJ81_06550"/>
<keyword evidence="4" id="KW-0677">Repeat</keyword>
<dbReference type="OrthoDB" id="9805918at2"/>
<comment type="function">
    <text evidence="8">GTPase that plays an essential role in the late steps of ribosome biogenesis.</text>
</comment>
<dbReference type="InterPro" id="IPR032859">
    <property type="entry name" value="KH_dom-like"/>
</dbReference>
<feature type="binding site" evidence="8">
    <location>
        <begin position="8"/>
        <end position="15"/>
    </location>
    <ligand>
        <name>GTP</name>
        <dbReference type="ChEBI" id="CHEBI:37565"/>
        <label>1</label>
    </ligand>
</feature>
<feature type="domain" description="EngA-type G" evidence="11">
    <location>
        <begin position="2"/>
        <end position="167"/>
    </location>
</feature>
<feature type="binding site" evidence="8">
    <location>
        <begin position="186"/>
        <end position="193"/>
    </location>
    <ligand>
        <name>GTP</name>
        <dbReference type="ChEBI" id="CHEBI:37565"/>
        <label>2</label>
    </ligand>
</feature>
<dbReference type="CDD" id="cd01895">
    <property type="entry name" value="EngA2"/>
    <property type="match status" value="1"/>
</dbReference>
<dbReference type="GO" id="GO:0042254">
    <property type="term" value="P:ribosome biogenesis"/>
    <property type="evidence" value="ECO:0007669"/>
    <property type="project" value="UniProtKB-KW"/>
</dbReference>
<dbReference type="PRINTS" id="PR00326">
    <property type="entry name" value="GTP1OBG"/>
</dbReference>
<dbReference type="HAMAP" id="MF_00195">
    <property type="entry name" value="GTPase_Der"/>
    <property type="match status" value="1"/>
</dbReference>
<dbReference type="NCBIfam" id="TIGR03594">
    <property type="entry name" value="GTPase_EngA"/>
    <property type="match status" value="1"/>
</dbReference>
<dbReference type="Gene3D" id="3.40.50.300">
    <property type="entry name" value="P-loop containing nucleotide triphosphate hydrolases"/>
    <property type="match status" value="2"/>
</dbReference>
<feature type="binding site" evidence="8">
    <location>
        <begin position="299"/>
        <end position="302"/>
    </location>
    <ligand>
        <name>GTP</name>
        <dbReference type="ChEBI" id="CHEBI:37565"/>
        <label>2</label>
    </ligand>
</feature>
<keyword evidence="6 8" id="KW-0342">GTP-binding</keyword>
<dbReference type="CDD" id="cd01894">
    <property type="entry name" value="EngA1"/>
    <property type="match status" value="1"/>
</dbReference>
<keyword evidence="5 8" id="KW-0547">Nucleotide-binding</keyword>
<feature type="domain" description="Guanylate kinase-like" evidence="10">
    <location>
        <begin position="179"/>
        <end position="416"/>
    </location>
</feature>
<comment type="subunit">
    <text evidence="8">Associates with the 50S ribosomal subunit.</text>
</comment>
<dbReference type="InterPro" id="IPR015946">
    <property type="entry name" value="KH_dom-like_a/b"/>
</dbReference>
<evidence type="ECO:0000313" key="12">
    <source>
        <dbReference type="EMBL" id="AJC73909.1"/>
    </source>
</evidence>
<evidence type="ECO:0000256" key="2">
    <source>
        <dbReference type="ARBA" id="ARBA00020953"/>
    </source>
</evidence>
<dbReference type="NCBIfam" id="TIGR00231">
    <property type="entry name" value="small_GTP"/>
    <property type="match status" value="2"/>
</dbReference>
<dbReference type="InterPro" id="IPR031166">
    <property type="entry name" value="G_ENGA"/>
</dbReference>
<dbReference type="SUPFAM" id="SSF52540">
    <property type="entry name" value="P-loop containing nucleoside triphosphate hydrolases"/>
    <property type="match status" value="2"/>
</dbReference>
<organism evidence="12 13">
    <name type="scientific">Pseudothermotoga hypogea DSM 11164 = NBRC 106472</name>
    <dbReference type="NCBI Taxonomy" id="1123384"/>
    <lineage>
        <taxon>Bacteria</taxon>
        <taxon>Thermotogati</taxon>
        <taxon>Thermotogota</taxon>
        <taxon>Thermotogae</taxon>
        <taxon>Thermotogales</taxon>
        <taxon>Thermotogaceae</taxon>
        <taxon>Pseudothermotoga</taxon>
    </lineage>
</organism>
<dbReference type="Proteomes" id="UP000077469">
    <property type="component" value="Chromosome"/>
</dbReference>
<protein>
    <recommendedName>
        <fullName evidence="2 8">GTPase Der</fullName>
    </recommendedName>
    <alternativeName>
        <fullName evidence="7 8">GTP-binding protein EngA</fullName>
    </alternativeName>
</protein>
<dbReference type="InterPro" id="IPR006073">
    <property type="entry name" value="GTP-bd"/>
</dbReference>
<feature type="domain" description="EngA-type G" evidence="11">
    <location>
        <begin position="180"/>
        <end position="353"/>
    </location>
</feature>
<dbReference type="InterPro" id="IPR008144">
    <property type="entry name" value="Guanylate_kin-like_dom"/>
</dbReference>
<dbReference type="AlphaFoldDB" id="A0A0X1KRQ0"/>
<feature type="binding site" evidence="8">
    <location>
        <begin position="233"/>
        <end position="237"/>
    </location>
    <ligand>
        <name>GTP</name>
        <dbReference type="ChEBI" id="CHEBI:37565"/>
        <label>2</label>
    </ligand>
</feature>
<dbReference type="Pfam" id="PF01926">
    <property type="entry name" value="MMR_HSR1"/>
    <property type="match status" value="2"/>
</dbReference>
<dbReference type="PANTHER" id="PTHR43834:SF6">
    <property type="entry name" value="GTPASE DER"/>
    <property type="match status" value="1"/>
</dbReference>
<dbReference type="GO" id="GO:0043022">
    <property type="term" value="F:ribosome binding"/>
    <property type="evidence" value="ECO:0007669"/>
    <property type="project" value="TreeGrafter"/>
</dbReference>
<dbReference type="RefSeq" id="WP_031504559.1">
    <property type="nucleotide sequence ID" value="NC_022795.1"/>
</dbReference>
<dbReference type="Pfam" id="PF14714">
    <property type="entry name" value="KH_dom-like"/>
    <property type="match status" value="1"/>
</dbReference>
<dbReference type="InterPro" id="IPR027417">
    <property type="entry name" value="P-loop_NTPase"/>
</dbReference>
<name>A0A0X1KRQ0_9THEM</name>
<dbReference type="InterPro" id="IPR016484">
    <property type="entry name" value="GTPase_Der"/>
</dbReference>
<dbReference type="GO" id="GO:0005525">
    <property type="term" value="F:GTP binding"/>
    <property type="evidence" value="ECO:0007669"/>
    <property type="project" value="UniProtKB-UniRule"/>
</dbReference>
<dbReference type="PIRSF" id="PIRSF006485">
    <property type="entry name" value="GTP-binding_EngA"/>
    <property type="match status" value="1"/>
</dbReference>
<sequence length="435" mass="49424">MAKVVIAGKTNVGKSTLFNRLIGRRKAITEKEEGVTRDTLKGIVVHGDTFFMLFDTCGVYEKADDEMLQSMKQRALKAFEEADLILFVVSAREGITSEDEYIAQVLRKIGKRVILVINKAENMKIVEENLPDIFRLGFDDYVLVSAQHNINVDQLLEKIVNTLKEMNVPLDQPAKDRDYPSIAIVGKPNVGKSSLFNAILNEDRVNVTPIPGTTRDPVDELVEIDGKKYVFIDTAGLRRKSRIEEKSLEYFSVKRAIDAMESADVVVLLIDAVEGVSRQDKRIARLVLDRGKALVIDVNKFDLIDVKKSEYERAVRAEMPFVDFCRIVFTSVVKKQGLKSLLSAIDEAYASYCRKVEQSKLNKLLLQLPVLVPNLSDVRVYAIRQVKIKPPKFVFTVNRKERIRPEAQNMLQRLIRERVDPFTGSPIFFEFKPRG</sequence>
<proteinExistence type="inferred from homology"/>
<dbReference type="EMBL" id="CP007141">
    <property type="protein sequence ID" value="AJC73909.1"/>
    <property type="molecule type" value="Genomic_DNA"/>
</dbReference>
<gene>
    <name evidence="8" type="primary">der</name>
    <name evidence="12" type="ORF">AJ81_06550</name>
</gene>
<dbReference type="KEGG" id="phy:AJ81_06550"/>
<evidence type="ECO:0000259" key="10">
    <source>
        <dbReference type="PROSITE" id="PS50052"/>
    </source>
</evidence>
<evidence type="ECO:0000256" key="9">
    <source>
        <dbReference type="PROSITE-ProRule" id="PRU01049"/>
    </source>
</evidence>